<protein>
    <submittedName>
        <fullName evidence="3">Related to dihydrofolate reductase</fullName>
    </submittedName>
</protein>
<dbReference type="EMBL" id="FJOG01000012">
    <property type="protein sequence ID" value="CZR58490.1"/>
    <property type="molecule type" value="Genomic_DNA"/>
</dbReference>
<evidence type="ECO:0000313" key="3">
    <source>
        <dbReference type="EMBL" id="CZR58490.1"/>
    </source>
</evidence>
<reference evidence="3 4" key="1">
    <citation type="submission" date="2016-03" db="EMBL/GenBank/DDBJ databases">
        <authorList>
            <person name="Ploux O."/>
        </authorList>
    </citation>
    <scope>NUCLEOTIDE SEQUENCE [LARGE SCALE GENOMIC DNA]</scope>
    <source>
        <strain evidence="3 4">UAMH 11012</strain>
    </source>
</reference>
<evidence type="ECO:0000256" key="1">
    <source>
        <dbReference type="ARBA" id="ARBA00022801"/>
    </source>
</evidence>
<keyword evidence="1" id="KW-0378">Hydrolase</keyword>
<dbReference type="AlphaFoldDB" id="A0A1L7X0E5"/>
<dbReference type="Pfam" id="PF03959">
    <property type="entry name" value="FSH1"/>
    <property type="match status" value="1"/>
</dbReference>
<evidence type="ECO:0000313" key="4">
    <source>
        <dbReference type="Proteomes" id="UP000184330"/>
    </source>
</evidence>
<dbReference type="PANTHER" id="PTHR48070:SF6">
    <property type="entry name" value="ESTERASE OVCA2"/>
    <property type="match status" value="1"/>
</dbReference>
<dbReference type="SUPFAM" id="SSF53474">
    <property type="entry name" value="alpha/beta-Hydrolases"/>
    <property type="match status" value="1"/>
</dbReference>
<evidence type="ECO:0000259" key="2">
    <source>
        <dbReference type="Pfam" id="PF03959"/>
    </source>
</evidence>
<proteinExistence type="predicted"/>
<dbReference type="GO" id="GO:0005737">
    <property type="term" value="C:cytoplasm"/>
    <property type="evidence" value="ECO:0007669"/>
    <property type="project" value="TreeGrafter"/>
</dbReference>
<gene>
    <name evidence="3" type="ORF">PAC_08382</name>
</gene>
<accession>A0A1L7X0E5</accession>
<dbReference type="STRING" id="576137.A0A1L7X0E5"/>
<dbReference type="InterPro" id="IPR005645">
    <property type="entry name" value="FSH-like_dom"/>
</dbReference>
<sequence length="293" mass="31754">MSAKQNGATAPTDASASAPRKLKILMLHGYTQNGPLFHAKTRALEKALNKSFPATKASPLFSTYPGGIQLLYPTAPIKLRPADIPGFDLSTIEGDSSPESDSWGWWIRETGSGLYSGFDEGLETIREAIESVGGIDGVIGFSQGAGAAAFVASLLEDGREEVFASLHSKDSSSYPYPSGWKEMKAKLPQPPLKFAVSYCGFYAPHPAYKAFYEPEIKTPLLNVIGTLDSVVEENRSQGLVDRCSEETRKVVYHPGGHFVPVGKDMAGVLLGFVKECCEVKKREESLDDLDIPF</sequence>
<dbReference type="GO" id="GO:0016787">
    <property type="term" value="F:hydrolase activity"/>
    <property type="evidence" value="ECO:0007669"/>
    <property type="project" value="UniProtKB-KW"/>
</dbReference>
<keyword evidence="4" id="KW-1185">Reference proteome</keyword>
<dbReference type="InterPro" id="IPR029058">
    <property type="entry name" value="AB_hydrolase_fold"/>
</dbReference>
<dbReference type="OrthoDB" id="2094269at2759"/>
<dbReference type="PANTHER" id="PTHR48070">
    <property type="entry name" value="ESTERASE OVCA2"/>
    <property type="match status" value="1"/>
</dbReference>
<dbReference type="Proteomes" id="UP000184330">
    <property type="component" value="Unassembled WGS sequence"/>
</dbReference>
<dbReference type="GO" id="GO:0005634">
    <property type="term" value="C:nucleus"/>
    <property type="evidence" value="ECO:0007669"/>
    <property type="project" value="TreeGrafter"/>
</dbReference>
<dbReference type="InterPro" id="IPR050593">
    <property type="entry name" value="LovG"/>
</dbReference>
<dbReference type="GO" id="GO:0019748">
    <property type="term" value="P:secondary metabolic process"/>
    <property type="evidence" value="ECO:0007669"/>
    <property type="project" value="TreeGrafter"/>
</dbReference>
<feature type="domain" description="Serine hydrolase" evidence="2">
    <location>
        <begin position="20"/>
        <end position="264"/>
    </location>
</feature>
<dbReference type="Gene3D" id="3.40.50.1820">
    <property type="entry name" value="alpha/beta hydrolase"/>
    <property type="match status" value="1"/>
</dbReference>
<name>A0A1L7X0E5_9HELO</name>
<organism evidence="3 4">
    <name type="scientific">Phialocephala subalpina</name>
    <dbReference type="NCBI Taxonomy" id="576137"/>
    <lineage>
        <taxon>Eukaryota</taxon>
        <taxon>Fungi</taxon>
        <taxon>Dikarya</taxon>
        <taxon>Ascomycota</taxon>
        <taxon>Pezizomycotina</taxon>
        <taxon>Leotiomycetes</taxon>
        <taxon>Helotiales</taxon>
        <taxon>Mollisiaceae</taxon>
        <taxon>Phialocephala</taxon>
        <taxon>Phialocephala fortinii species complex</taxon>
    </lineage>
</organism>